<dbReference type="Gene3D" id="3.40.630.30">
    <property type="match status" value="1"/>
</dbReference>
<feature type="domain" description="N-acetyltransferase" evidence="2">
    <location>
        <begin position="2"/>
        <end position="167"/>
    </location>
</feature>
<dbReference type="CDD" id="cd04301">
    <property type="entry name" value="NAT_SF"/>
    <property type="match status" value="1"/>
</dbReference>
<dbReference type="Proteomes" id="UP000215224">
    <property type="component" value="Chromosome"/>
</dbReference>
<sequence>MLNVRDALVSEIKDIRNQRVEAYSEYENLLPADHWKALKQSILSETDLQDGVEIIVAELEGNVVGSVVLFPPKIKAYEGFGDVLDHSEIRMLAVSPTVRGKGVALALVKECMNRVKAKGYSSIGLHTGEFMKGAINLYEQCGFKRIPEHDFEPANDGIIVKAFRYDF</sequence>
<keyword evidence="4" id="KW-1185">Reference proteome</keyword>
<dbReference type="InterPro" id="IPR000182">
    <property type="entry name" value="GNAT_dom"/>
</dbReference>
<evidence type="ECO:0000259" key="2">
    <source>
        <dbReference type="PROSITE" id="PS51186"/>
    </source>
</evidence>
<protein>
    <submittedName>
        <fullName evidence="3">GNAT family N-acetyltransferase</fullName>
    </submittedName>
</protein>
<dbReference type="STRING" id="1314751.GCA_001591425_00542"/>
<evidence type="ECO:0000313" key="4">
    <source>
        <dbReference type="Proteomes" id="UP000215224"/>
    </source>
</evidence>
<dbReference type="KEGG" id="bcoh:BC6307_08720"/>
<dbReference type="Pfam" id="PF00583">
    <property type="entry name" value="Acetyltransf_1"/>
    <property type="match status" value="1"/>
</dbReference>
<dbReference type="InterPro" id="IPR016181">
    <property type="entry name" value="Acyl_CoA_acyltransferase"/>
</dbReference>
<organism evidence="3 4">
    <name type="scientific">Sutcliffiella cohnii</name>
    <dbReference type="NCBI Taxonomy" id="33932"/>
    <lineage>
        <taxon>Bacteria</taxon>
        <taxon>Bacillati</taxon>
        <taxon>Bacillota</taxon>
        <taxon>Bacilli</taxon>
        <taxon>Bacillales</taxon>
        <taxon>Bacillaceae</taxon>
        <taxon>Sutcliffiella</taxon>
    </lineage>
</organism>
<name>A0A223KPU3_9BACI</name>
<proteinExistence type="predicted"/>
<dbReference type="PANTHER" id="PTHR13947:SF37">
    <property type="entry name" value="LD18367P"/>
    <property type="match status" value="1"/>
</dbReference>
<evidence type="ECO:0000313" key="3">
    <source>
        <dbReference type="EMBL" id="AST91353.1"/>
    </source>
</evidence>
<gene>
    <name evidence="3" type="ORF">BC6307_08720</name>
</gene>
<dbReference type="AlphaFoldDB" id="A0A223KPU3"/>
<dbReference type="RefSeq" id="WP_066411759.1">
    <property type="nucleotide sequence ID" value="NZ_CP018866.1"/>
</dbReference>
<dbReference type="EMBL" id="CP018866">
    <property type="protein sequence ID" value="AST91353.1"/>
    <property type="molecule type" value="Genomic_DNA"/>
</dbReference>
<dbReference type="PANTHER" id="PTHR13947">
    <property type="entry name" value="GNAT FAMILY N-ACETYLTRANSFERASE"/>
    <property type="match status" value="1"/>
</dbReference>
<dbReference type="SUPFAM" id="SSF55729">
    <property type="entry name" value="Acyl-CoA N-acyltransferases (Nat)"/>
    <property type="match status" value="1"/>
</dbReference>
<evidence type="ECO:0000256" key="1">
    <source>
        <dbReference type="ARBA" id="ARBA00022679"/>
    </source>
</evidence>
<dbReference type="PROSITE" id="PS51186">
    <property type="entry name" value="GNAT"/>
    <property type="match status" value="1"/>
</dbReference>
<accession>A0A223KPU3</accession>
<dbReference type="InterPro" id="IPR050769">
    <property type="entry name" value="NAT_camello-type"/>
</dbReference>
<keyword evidence="1 3" id="KW-0808">Transferase</keyword>
<dbReference type="GO" id="GO:0008080">
    <property type="term" value="F:N-acetyltransferase activity"/>
    <property type="evidence" value="ECO:0007669"/>
    <property type="project" value="InterPro"/>
</dbReference>
<reference evidence="3 4" key="1">
    <citation type="submission" date="2016-12" db="EMBL/GenBank/DDBJ databases">
        <title>The whole genome sequencing and assembly of Bacillus cohnii DSM 6307T strain.</title>
        <authorList>
            <person name="Lee Y.-J."/>
            <person name="Yi H."/>
            <person name="Bahn Y.-S."/>
            <person name="Kim J.F."/>
            <person name="Lee D.-W."/>
        </authorList>
    </citation>
    <scope>NUCLEOTIDE SEQUENCE [LARGE SCALE GENOMIC DNA]</scope>
    <source>
        <strain evidence="3 4">DSM 6307</strain>
    </source>
</reference>